<dbReference type="eggNOG" id="COG1376">
    <property type="taxonomic scope" value="Bacteria"/>
</dbReference>
<dbReference type="AlphaFoldDB" id="S2YTR3"/>
<reference evidence="10 11" key="1">
    <citation type="submission" date="2013-05" db="EMBL/GenBank/DDBJ databases">
        <title>The Genome Sequence of Corynebacterium pyruviciproducens 1773O (ATCC BAA-1742).</title>
        <authorList>
            <consortium name="The Broad Institute Genomics Platform"/>
            <person name="Earl A."/>
            <person name="Ward D."/>
            <person name="Feldgarden M."/>
            <person name="Gevers D."/>
            <person name="Tong J."/>
            <person name="Walker B."/>
            <person name="Young S."/>
            <person name="Zeng Q."/>
            <person name="Gargeya S."/>
            <person name="Fitzgerald M."/>
            <person name="Haas B."/>
            <person name="Abouelleil A."/>
            <person name="Allen A.W."/>
            <person name="Alvarado L."/>
            <person name="Arachchi H.M."/>
            <person name="Berlin A.M."/>
            <person name="Chapman S.B."/>
            <person name="Gainer-Dewar J."/>
            <person name="Goldberg J."/>
            <person name="Griggs A."/>
            <person name="Gujja S."/>
            <person name="Hansen M."/>
            <person name="Howarth C."/>
            <person name="Imamovic A."/>
            <person name="Ireland A."/>
            <person name="Larimer J."/>
            <person name="McCowan C."/>
            <person name="Murphy C."/>
            <person name="Pearson M."/>
            <person name="Poon T.W."/>
            <person name="Priest M."/>
            <person name="Roberts A."/>
            <person name="Saif S."/>
            <person name="Shea T."/>
            <person name="Sisk P."/>
            <person name="Sykes S."/>
            <person name="Wortman J."/>
            <person name="Nusbaum C."/>
            <person name="Birren B."/>
        </authorList>
    </citation>
    <scope>NUCLEOTIDE SEQUENCE [LARGE SCALE GENOMIC DNA]</scope>
    <source>
        <strain evidence="10 11">ATCC BAA-1742</strain>
    </source>
</reference>
<evidence type="ECO:0000256" key="1">
    <source>
        <dbReference type="ARBA" id="ARBA00004752"/>
    </source>
</evidence>
<dbReference type="GO" id="GO:0016740">
    <property type="term" value="F:transferase activity"/>
    <property type="evidence" value="ECO:0007669"/>
    <property type="project" value="UniProtKB-KW"/>
</dbReference>
<feature type="coiled-coil region" evidence="7">
    <location>
        <begin position="102"/>
        <end position="146"/>
    </location>
</feature>
<dbReference type="Pfam" id="PF03734">
    <property type="entry name" value="YkuD"/>
    <property type="match status" value="1"/>
</dbReference>
<accession>S2YTR3</accession>
<dbReference type="PANTHER" id="PTHR30582:SF33">
    <property type="entry name" value="EXPORTED PROTEIN"/>
    <property type="match status" value="1"/>
</dbReference>
<dbReference type="InterPro" id="IPR005490">
    <property type="entry name" value="LD_TPept_cat_dom"/>
</dbReference>
<evidence type="ECO:0000256" key="2">
    <source>
        <dbReference type="ARBA" id="ARBA00022679"/>
    </source>
</evidence>
<dbReference type="GO" id="GO:0071972">
    <property type="term" value="F:peptidoglycan L,D-transpeptidase activity"/>
    <property type="evidence" value="ECO:0007669"/>
    <property type="project" value="TreeGrafter"/>
</dbReference>
<evidence type="ECO:0000313" key="11">
    <source>
        <dbReference type="Proteomes" id="UP000014408"/>
    </source>
</evidence>
<dbReference type="InterPro" id="IPR050979">
    <property type="entry name" value="LD-transpeptidase"/>
</dbReference>
<name>S2YTR3_9CORY</name>
<dbReference type="CDD" id="cd16913">
    <property type="entry name" value="YkuD_like"/>
    <property type="match status" value="1"/>
</dbReference>
<dbReference type="GO" id="GO:0071555">
    <property type="term" value="P:cell wall organization"/>
    <property type="evidence" value="ECO:0007669"/>
    <property type="project" value="UniProtKB-UniRule"/>
</dbReference>
<evidence type="ECO:0000256" key="7">
    <source>
        <dbReference type="SAM" id="Coils"/>
    </source>
</evidence>
<gene>
    <name evidence="10" type="ORF">HMPREF1219_02206</name>
</gene>
<evidence type="ECO:0000256" key="6">
    <source>
        <dbReference type="PROSITE-ProRule" id="PRU01373"/>
    </source>
</evidence>
<organism evidence="10 11">
    <name type="scientific">Corynebacterium pyruviciproducens ATCC BAA-1742</name>
    <dbReference type="NCBI Taxonomy" id="1125779"/>
    <lineage>
        <taxon>Bacteria</taxon>
        <taxon>Bacillati</taxon>
        <taxon>Actinomycetota</taxon>
        <taxon>Actinomycetes</taxon>
        <taxon>Mycobacteriales</taxon>
        <taxon>Corynebacteriaceae</taxon>
        <taxon>Corynebacterium</taxon>
    </lineage>
</organism>
<keyword evidence="2" id="KW-0808">Transferase</keyword>
<feature type="chain" id="PRO_5004504441" description="L,D-TPase catalytic domain-containing protein" evidence="8">
    <location>
        <begin position="41"/>
        <end position="275"/>
    </location>
</feature>
<evidence type="ECO:0000256" key="8">
    <source>
        <dbReference type="SAM" id="SignalP"/>
    </source>
</evidence>
<dbReference type="GO" id="GO:0018104">
    <property type="term" value="P:peptidoglycan-protein cross-linking"/>
    <property type="evidence" value="ECO:0007669"/>
    <property type="project" value="TreeGrafter"/>
</dbReference>
<evidence type="ECO:0000313" key="10">
    <source>
        <dbReference type="EMBL" id="EPD67793.1"/>
    </source>
</evidence>
<evidence type="ECO:0000256" key="5">
    <source>
        <dbReference type="ARBA" id="ARBA00023316"/>
    </source>
</evidence>
<dbReference type="PROSITE" id="PS52029">
    <property type="entry name" value="LD_TPASE"/>
    <property type="match status" value="1"/>
</dbReference>
<evidence type="ECO:0000259" key="9">
    <source>
        <dbReference type="PROSITE" id="PS52029"/>
    </source>
</evidence>
<dbReference type="HOGENOM" id="CLU_084709_0_0_11"/>
<dbReference type="PATRIC" id="fig|1125779.3.peg.2153"/>
<dbReference type="EMBL" id="ATBY01000017">
    <property type="protein sequence ID" value="EPD67793.1"/>
    <property type="molecule type" value="Genomic_DNA"/>
</dbReference>
<protein>
    <recommendedName>
        <fullName evidence="9">L,D-TPase catalytic domain-containing protein</fullName>
    </recommendedName>
</protein>
<feature type="domain" description="L,D-TPase catalytic" evidence="9">
    <location>
        <begin position="155"/>
        <end position="263"/>
    </location>
</feature>
<dbReference type="Gene3D" id="2.40.440.10">
    <property type="entry name" value="L,D-transpeptidase catalytic domain-like"/>
    <property type="match status" value="1"/>
</dbReference>
<comment type="caution">
    <text evidence="10">The sequence shown here is derived from an EMBL/GenBank/DDBJ whole genome shotgun (WGS) entry which is preliminary data.</text>
</comment>
<dbReference type="GO" id="GO:0008360">
    <property type="term" value="P:regulation of cell shape"/>
    <property type="evidence" value="ECO:0007669"/>
    <property type="project" value="UniProtKB-UniRule"/>
</dbReference>
<dbReference type="InterPro" id="IPR038063">
    <property type="entry name" value="Transpep_catalytic_dom"/>
</dbReference>
<keyword evidence="5 6" id="KW-0961">Cell wall biogenesis/degradation</keyword>
<keyword evidence="8" id="KW-0732">Signal</keyword>
<dbReference type="SUPFAM" id="SSF141523">
    <property type="entry name" value="L,D-transpeptidase catalytic domain-like"/>
    <property type="match status" value="1"/>
</dbReference>
<feature type="active site" description="Nucleophile" evidence="6">
    <location>
        <position position="239"/>
    </location>
</feature>
<sequence>MPSMTGKHRLKNTTPRCGAVSVAAVATAGALLAQPAAASAQDLGSSNLTAGIEQFNNDIRNNAWQTRNTLFAQADAVLPAPHNQNVKNIVDGGMNLLFPGLVEQKLAEQRAAEEAAARAEAERVAAEQARLEAERAEAARRDALNIPAGVCPPQAKACIDIEGNRAWLQENGHITYGPVPASTGADGHDTPAGMMTVNRKIKDEVSREFGNASMPYAVYFTYNGIAFHAGSPYILSHGCVHLNYGDAKVFFERLNVGDRVFAYGDKTYGYPNGPI</sequence>
<evidence type="ECO:0000256" key="4">
    <source>
        <dbReference type="ARBA" id="ARBA00022984"/>
    </source>
</evidence>
<dbReference type="UniPathway" id="UPA00219"/>
<proteinExistence type="predicted"/>
<evidence type="ECO:0000256" key="3">
    <source>
        <dbReference type="ARBA" id="ARBA00022960"/>
    </source>
</evidence>
<feature type="active site" description="Proton donor/acceptor" evidence="6">
    <location>
        <position position="228"/>
    </location>
</feature>
<keyword evidence="7" id="KW-0175">Coiled coil</keyword>
<dbReference type="STRING" id="1125779.HMPREF1219_02206"/>
<dbReference type="Proteomes" id="UP000014408">
    <property type="component" value="Unassembled WGS sequence"/>
</dbReference>
<dbReference type="GO" id="GO:0005576">
    <property type="term" value="C:extracellular region"/>
    <property type="evidence" value="ECO:0007669"/>
    <property type="project" value="TreeGrafter"/>
</dbReference>
<keyword evidence="11" id="KW-1185">Reference proteome</keyword>
<comment type="pathway">
    <text evidence="1 6">Cell wall biogenesis; peptidoglycan biosynthesis.</text>
</comment>
<keyword evidence="4 6" id="KW-0573">Peptidoglycan synthesis</keyword>
<feature type="signal peptide" evidence="8">
    <location>
        <begin position="1"/>
        <end position="40"/>
    </location>
</feature>
<keyword evidence="3 6" id="KW-0133">Cell shape</keyword>
<dbReference type="PANTHER" id="PTHR30582">
    <property type="entry name" value="L,D-TRANSPEPTIDASE"/>
    <property type="match status" value="1"/>
</dbReference>